<evidence type="ECO:0000256" key="3">
    <source>
        <dbReference type="SAM" id="SignalP"/>
    </source>
</evidence>
<feature type="signal peptide" evidence="3">
    <location>
        <begin position="1"/>
        <end position="24"/>
    </location>
</feature>
<dbReference type="EMBL" id="JACCBU010000001">
    <property type="protein sequence ID" value="NYE75050.1"/>
    <property type="molecule type" value="Genomic_DNA"/>
</dbReference>
<dbReference type="InterPro" id="IPR038507">
    <property type="entry name" value="YcnI-like_sf"/>
</dbReference>
<comment type="caution">
    <text evidence="5">The sequence shown here is derived from an EMBL/GenBank/DDBJ whole genome shotgun (WGS) entry which is preliminary data.</text>
</comment>
<dbReference type="InterPro" id="IPR012533">
    <property type="entry name" value="YcnI-copper_dom"/>
</dbReference>
<protein>
    <submittedName>
        <fullName evidence="5">Uncharacterized protein YcnI</fullName>
    </submittedName>
</protein>
<dbReference type="AlphaFoldDB" id="A0A7Y9IE09"/>
<dbReference type="RefSeq" id="WP_179757623.1">
    <property type="nucleotide sequence ID" value="NZ_JACCBU010000001.1"/>
</dbReference>
<keyword evidence="3" id="KW-0732">Signal</keyword>
<organism evidence="5 6">
    <name type="scientific">Microlunatus parietis</name>
    <dbReference type="NCBI Taxonomy" id="682979"/>
    <lineage>
        <taxon>Bacteria</taxon>
        <taxon>Bacillati</taxon>
        <taxon>Actinomycetota</taxon>
        <taxon>Actinomycetes</taxon>
        <taxon>Propionibacteriales</taxon>
        <taxon>Propionibacteriaceae</taxon>
        <taxon>Microlunatus</taxon>
    </lineage>
</organism>
<name>A0A7Y9IE09_9ACTN</name>
<dbReference type="Gene3D" id="2.60.40.2230">
    <property type="entry name" value="Uncharacterised protein YcnI-like PF07987, DUF1775"/>
    <property type="match status" value="1"/>
</dbReference>
<keyword evidence="6" id="KW-1185">Reference proteome</keyword>
<evidence type="ECO:0000313" key="5">
    <source>
        <dbReference type="EMBL" id="NYE75050.1"/>
    </source>
</evidence>
<proteinExistence type="predicted"/>
<sequence length="222" mass="22985">MRPVVPAVIGGFLLLLLGATPAGAHVSVSAERAVAGEYAVLTFAVPHGCEGSPTTKIAIKIPESITTTKPTVVADWKAEVVRAKVAEPRTDSHGNTVTERVDQVVYTAEQPLPDELRQTFQVQVKLPDDAAGTTLAFPTVQTCTEGETAWIQVPAAGQDPDTLETPAPALEVTGPEPAAAPESAENRDSSSLAWTGPAGLVAGLLGLAAGGYALIRTRRSSS</sequence>
<feature type="chain" id="PRO_5031274911" evidence="3">
    <location>
        <begin position="25"/>
        <end position="222"/>
    </location>
</feature>
<keyword evidence="2" id="KW-1133">Transmembrane helix</keyword>
<feature type="region of interest" description="Disordered" evidence="1">
    <location>
        <begin position="157"/>
        <end position="191"/>
    </location>
</feature>
<evidence type="ECO:0000256" key="2">
    <source>
        <dbReference type="SAM" id="Phobius"/>
    </source>
</evidence>
<dbReference type="Pfam" id="PF07987">
    <property type="entry name" value="DUF1775"/>
    <property type="match status" value="1"/>
</dbReference>
<reference evidence="5 6" key="1">
    <citation type="submission" date="2020-07" db="EMBL/GenBank/DDBJ databases">
        <title>Sequencing the genomes of 1000 actinobacteria strains.</title>
        <authorList>
            <person name="Klenk H.-P."/>
        </authorList>
    </citation>
    <scope>NUCLEOTIDE SEQUENCE [LARGE SCALE GENOMIC DNA]</scope>
    <source>
        <strain evidence="5 6">DSM 22083</strain>
    </source>
</reference>
<keyword evidence="2" id="KW-0812">Transmembrane</keyword>
<evidence type="ECO:0000256" key="1">
    <source>
        <dbReference type="SAM" id="MobiDB-lite"/>
    </source>
</evidence>
<evidence type="ECO:0000259" key="4">
    <source>
        <dbReference type="Pfam" id="PF07987"/>
    </source>
</evidence>
<accession>A0A7Y9IE09</accession>
<feature type="domain" description="YncI copper-binding" evidence="4">
    <location>
        <begin position="25"/>
        <end position="172"/>
    </location>
</feature>
<gene>
    <name evidence="5" type="ORF">BKA15_006379</name>
</gene>
<dbReference type="CDD" id="cd08545">
    <property type="entry name" value="YcnI_like"/>
    <property type="match status" value="1"/>
</dbReference>
<evidence type="ECO:0000313" key="6">
    <source>
        <dbReference type="Proteomes" id="UP000569914"/>
    </source>
</evidence>
<keyword evidence="2" id="KW-0472">Membrane</keyword>
<dbReference type="Proteomes" id="UP000569914">
    <property type="component" value="Unassembled WGS sequence"/>
</dbReference>
<feature type="transmembrane region" description="Helical" evidence="2">
    <location>
        <begin position="192"/>
        <end position="215"/>
    </location>
</feature>